<sequence length="481" mass="56007">MEFNEYELQRLFGHEAAEDEDPERLRQYYFKNKTYSQVVNDLPLRILVGHKGIGKSALFQVAIDEESSKNRLTLLIKPDDILGIAEDATDFLKLIRDWKAGINEIIARKALTSFGLLYEGWRGKLNQYGGAALDFLSSTLKAENTVNLSASKQAVLKDFLCHNKISVYIDDLDRGWEGRKSDIQRISALLNAIRDISTENRGIYFRISLRSDVYYLARTSDESTDKTESSVIWHTWSNYEILVLLVKRIESYFGRDVDEEELLKKHQWDIFGYLNEIIEERFTGKGHWNNAPMYRVLMSLIRKRPRDLVKLLTLAGREANRLDATIISTNHLEAVFEEYSQGRLQDTFNEYRSEFPQIEKLILGMRPSKIQRKASQGYVYSTDELLKKIRAIEEQGKYKWANGNTADTKELAAFLYKINFITARKKVANGIDRKYFEENRYLSNKFTEFGYDWEVHPAYRWALQPDEPLAIFNELELSSVE</sequence>
<dbReference type="EMBL" id="JBBKTX010000001">
    <property type="protein sequence ID" value="MFK4750826.1"/>
    <property type="molecule type" value="Genomic_DNA"/>
</dbReference>
<organism evidence="1 2">
    <name type="scientific">Oceanobacter antarcticus</name>
    <dbReference type="NCBI Taxonomy" id="3133425"/>
    <lineage>
        <taxon>Bacteria</taxon>
        <taxon>Pseudomonadati</taxon>
        <taxon>Pseudomonadota</taxon>
        <taxon>Gammaproteobacteria</taxon>
        <taxon>Oceanospirillales</taxon>
        <taxon>Oceanospirillaceae</taxon>
        <taxon>Oceanobacter</taxon>
    </lineage>
</organism>
<reference evidence="1 2" key="1">
    <citation type="submission" date="2024-03" db="EMBL/GenBank/DDBJ databases">
        <title>High-quality draft genome sequence of Oceanobacter sp. wDCs-4.</title>
        <authorList>
            <person name="Dong C."/>
        </authorList>
    </citation>
    <scope>NUCLEOTIDE SEQUENCE [LARGE SCALE GENOMIC DNA]</scope>
    <source>
        <strain evidence="2">wDCs-4</strain>
    </source>
</reference>
<dbReference type="RefSeq" id="WP_416204399.1">
    <property type="nucleotide sequence ID" value="NZ_JBBKTX010000001.1"/>
</dbReference>
<name>A0ABW8ND04_9GAMM</name>
<accession>A0ABW8ND04</accession>
<keyword evidence="2" id="KW-1185">Reference proteome</keyword>
<evidence type="ECO:0000313" key="2">
    <source>
        <dbReference type="Proteomes" id="UP001620597"/>
    </source>
</evidence>
<evidence type="ECO:0000313" key="1">
    <source>
        <dbReference type="EMBL" id="MFK4750826.1"/>
    </source>
</evidence>
<gene>
    <name evidence="1" type="ORF">WG929_00250</name>
</gene>
<dbReference type="InterPro" id="IPR059206">
    <property type="entry name" value="Sll1717-like"/>
</dbReference>
<evidence type="ECO:0008006" key="3">
    <source>
        <dbReference type="Google" id="ProtNLM"/>
    </source>
</evidence>
<dbReference type="NCBIfam" id="NF047389">
    <property type="entry name" value="ATPase_Sll1717"/>
    <property type="match status" value="1"/>
</dbReference>
<protein>
    <recommendedName>
        <fullName evidence="3">ATP-binding protein</fullName>
    </recommendedName>
</protein>
<proteinExistence type="predicted"/>
<comment type="caution">
    <text evidence="1">The sequence shown here is derived from an EMBL/GenBank/DDBJ whole genome shotgun (WGS) entry which is preliminary data.</text>
</comment>
<dbReference type="Proteomes" id="UP001620597">
    <property type="component" value="Unassembled WGS sequence"/>
</dbReference>